<keyword evidence="4" id="KW-0456">Lyase</keyword>
<keyword evidence="4" id="KW-0479">Metal-binding</keyword>
<evidence type="ECO:0000256" key="4">
    <source>
        <dbReference type="RuleBase" id="RU366034"/>
    </source>
</evidence>
<evidence type="ECO:0000256" key="3">
    <source>
        <dbReference type="ARBA" id="ARBA00022842"/>
    </source>
</evidence>
<dbReference type="GO" id="GO:0008299">
    <property type="term" value="P:isoprenoid biosynthetic process"/>
    <property type="evidence" value="ECO:0007669"/>
    <property type="project" value="UniProtKB-ARBA"/>
</dbReference>
<comment type="caution">
    <text evidence="5">The sequence shown here is derived from an EMBL/GenBank/DDBJ whole genome shotgun (WGS) entry which is preliminary data.</text>
</comment>
<dbReference type="PANTHER" id="PTHR35201:SF4">
    <property type="entry name" value="BETA-PINACENE SYNTHASE-RELATED"/>
    <property type="match status" value="1"/>
</dbReference>
<dbReference type="Pfam" id="PF19086">
    <property type="entry name" value="Terpene_syn_C_2"/>
    <property type="match status" value="1"/>
</dbReference>
<dbReference type="AlphaFoldDB" id="A0A420T7Q2"/>
<evidence type="ECO:0000313" key="6">
    <source>
        <dbReference type="Proteomes" id="UP000283569"/>
    </source>
</evidence>
<name>A0A420T7Q2_GIBIN</name>
<dbReference type="EMBL" id="MRDB01000025">
    <property type="protein sequence ID" value="RKL37544.1"/>
    <property type="molecule type" value="Genomic_DNA"/>
</dbReference>
<dbReference type="SUPFAM" id="SSF48576">
    <property type="entry name" value="Terpenoid synthases"/>
    <property type="match status" value="1"/>
</dbReference>
<evidence type="ECO:0000313" key="5">
    <source>
        <dbReference type="EMBL" id="RKL37544.1"/>
    </source>
</evidence>
<dbReference type="Gene3D" id="1.10.600.10">
    <property type="entry name" value="Farnesyl Diphosphate Synthase"/>
    <property type="match status" value="1"/>
</dbReference>
<evidence type="ECO:0000256" key="1">
    <source>
        <dbReference type="ARBA" id="ARBA00001946"/>
    </source>
</evidence>
<dbReference type="PANTHER" id="PTHR35201">
    <property type="entry name" value="TERPENE SYNTHASE"/>
    <property type="match status" value="1"/>
</dbReference>
<evidence type="ECO:0000256" key="2">
    <source>
        <dbReference type="ARBA" id="ARBA00006333"/>
    </source>
</evidence>
<organism evidence="5 6">
    <name type="scientific">Gibberella intermedia</name>
    <name type="common">Bulb rot disease fungus</name>
    <name type="synonym">Fusarium proliferatum</name>
    <dbReference type="NCBI Taxonomy" id="948311"/>
    <lineage>
        <taxon>Eukaryota</taxon>
        <taxon>Fungi</taxon>
        <taxon>Dikarya</taxon>
        <taxon>Ascomycota</taxon>
        <taxon>Pezizomycotina</taxon>
        <taxon>Sordariomycetes</taxon>
        <taxon>Hypocreomycetidae</taxon>
        <taxon>Hypocreales</taxon>
        <taxon>Nectriaceae</taxon>
        <taxon>Fusarium</taxon>
        <taxon>Fusarium fujikuroi species complex</taxon>
    </lineage>
</organism>
<gene>
    <name evidence="5" type="ORF">BFJ72_g7629</name>
</gene>
<dbReference type="GO" id="GO:0010333">
    <property type="term" value="F:terpene synthase activity"/>
    <property type="evidence" value="ECO:0007669"/>
    <property type="project" value="InterPro"/>
</dbReference>
<dbReference type="InterPro" id="IPR034686">
    <property type="entry name" value="Terpene_cyclase-like_2"/>
</dbReference>
<accession>A0A420T7Q2</accession>
<keyword evidence="3 4" id="KW-0460">Magnesium</keyword>
<protein>
    <recommendedName>
        <fullName evidence="4">Terpene synthase</fullName>
        <ecNumber evidence="4">4.2.3.-</ecNumber>
    </recommendedName>
</protein>
<reference evidence="5 6" key="1">
    <citation type="journal article" date="2018" name="Sci. Rep.">
        <title>Characterisation of pathogen-specific regions and novel effector candidates in Fusarium oxysporum f. sp. cepae.</title>
        <authorList>
            <person name="Armitage A.D."/>
            <person name="Taylor A."/>
            <person name="Sobczyk M.K."/>
            <person name="Baxter L."/>
            <person name="Greenfield B.P."/>
            <person name="Bates H.J."/>
            <person name="Wilson F."/>
            <person name="Jackson A.C."/>
            <person name="Ott S."/>
            <person name="Harrison R.J."/>
            <person name="Clarkson J.P."/>
        </authorList>
    </citation>
    <scope>NUCLEOTIDE SEQUENCE [LARGE SCALE GENOMIC DNA]</scope>
    <source>
        <strain evidence="5 6">Fp_A8</strain>
    </source>
</reference>
<dbReference type="GO" id="GO:0046872">
    <property type="term" value="F:metal ion binding"/>
    <property type="evidence" value="ECO:0007669"/>
    <property type="project" value="UniProtKB-KW"/>
</dbReference>
<dbReference type="EC" id="4.2.3.-" evidence="4"/>
<comment type="cofactor">
    <cofactor evidence="1 4">
        <name>Mg(2+)</name>
        <dbReference type="ChEBI" id="CHEBI:18420"/>
    </cofactor>
</comment>
<proteinExistence type="inferred from homology"/>
<sequence>MKSSRLNQAAIVDALRGQTLQISNLHNFFCGWPNPRGQLNRHHEHVTPIVNRAVERMATAYPLIARRKKDDIASLACSLYPQARRRQIEALTLYTTWLVCWDDAVDANEGDLAGDFMRAERWREQTTRMVREALAVDEMSTSEAADDDPISGVFREFGARFCQTAPRDQRRLLYDEIQFFINSCAAEQRLRLASRIPDYEPYMKLRIGTVGGRMLCSLVPYATDERLPGALSSAPEVVHLWTQVSILQSLMNDMLSLKKELRTDCVINAVAAIMEPGMSLDVVVAKLEERMKMAVNNFDDAANMLLHKTEFQEQTHPIVKRYVGGCRSIVTGTLRFTYEDFLSPSTTKLTCHRLTSPRYNIQKLIEEDGSLKITL</sequence>
<dbReference type="InterPro" id="IPR008949">
    <property type="entry name" value="Isoprenoid_synthase_dom_sf"/>
</dbReference>
<dbReference type="Proteomes" id="UP000283569">
    <property type="component" value="Unassembled WGS sequence"/>
</dbReference>
<comment type="similarity">
    <text evidence="2 4">Belongs to the terpene synthase family.</text>
</comment>